<dbReference type="CDD" id="cd12148">
    <property type="entry name" value="fungal_TF_MHR"/>
    <property type="match status" value="1"/>
</dbReference>
<dbReference type="InterPro" id="IPR053187">
    <property type="entry name" value="Notoamide_regulator"/>
</dbReference>
<evidence type="ECO:0008006" key="5">
    <source>
        <dbReference type="Google" id="ProtNLM"/>
    </source>
</evidence>
<evidence type="ECO:0000256" key="1">
    <source>
        <dbReference type="ARBA" id="ARBA00023242"/>
    </source>
</evidence>
<dbReference type="AlphaFoldDB" id="A0A8J2IWM9"/>
<dbReference type="Proteomes" id="UP000693738">
    <property type="component" value="Unassembled WGS sequence"/>
</dbReference>
<evidence type="ECO:0000313" key="3">
    <source>
        <dbReference type="EMBL" id="CAG7564480.1"/>
    </source>
</evidence>
<name>A0A8J2IWM9_FUSEQ</name>
<dbReference type="PANTHER" id="PTHR47256:SF1">
    <property type="entry name" value="ZN(II)2CYS6 TRANSCRIPTION FACTOR (EUROFUNG)"/>
    <property type="match status" value="1"/>
</dbReference>
<organism evidence="3 4">
    <name type="scientific">Fusarium equiseti</name>
    <name type="common">Fusarium scirpi</name>
    <dbReference type="NCBI Taxonomy" id="61235"/>
    <lineage>
        <taxon>Eukaryota</taxon>
        <taxon>Fungi</taxon>
        <taxon>Dikarya</taxon>
        <taxon>Ascomycota</taxon>
        <taxon>Pezizomycotina</taxon>
        <taxon>Sordariomycetes</taxon>
        <taxon>Hypocreomycetidae</taxon>
        <taxon>Hypocreales</taxon>
        <taxon>Nectriaceae</taxon>
        <taxon>Fusarium</taxon>
        <taxon>Fusarium incarnatum-equiseti species complex</taxon>
    </lineage>
</organism>
<evidence type="ECO:0000256" key="2">
    <source>
        <dbReference type="SAM" id="MobiDB-lite"/>
    </source>
</evidence>
<accession>A0A8J2IWM9</accession>
<dbReference type="InterPro" id="IPR001138">
    <property type="entry name" value="Zn2Cys6_DnaBD"/>
</dbReference>
<comment type="caution">
    <text evidence="3">The sequence shown here is derived from an EMBL/GenBank/DDBJ whole genome shotgun (WGS) entry which is preliminary data.</text>
</comment>
<dbReference type="EMBL" id="CAJSTJ010000167">
    <property type="protein sequence ID" value="CAG7564480.1"/>
    <property type="molecule type" value="Genomic_DNA"/>
</dbReference>
<feature type="region of interest" description="Disordered" evidence="2">
    <location>
        <begin position="183"/>
        <end position="211"/>
    </location>
</feature>
<dbReference type="GO" id="GO:0000981">
    <property type="term" value="F:DNA-binding transcription factor activity, RNA polymerase II-specific"/>
    <property type="evidence" value="ECO:0007669"/>
    <property type="project" value="InterPro"/>
</dbReference>
<evidence type="ECO:0000313" key="4">
    <source>
        <dbReference type="Proteomes" id="UP000693738"/>
    </source>
</evidence>
<reference evidence="3" key="1">
    <citation type="submission" date="2021-05" db="EMBL/GenBank/DDBJ databases">
        <authorList>
            <person name="Khan N."/>
        </authorList>
    </citation>
    <scope>NUCLEOTIDE SEQUENCE</scope>
</reference>
<gene>
    <name evidence="3" type="ORF">FEQUK3_LOCUS10226</name>
</gene>
<dbReference type="PANTHER" id="PTHR47256">
    <property type="entry name" value="ZN(II)2CYS6 TRANSCRIPTION FACTOR (EUROFUNG)-RELATED"/>
    <property type="match status" value="1"/>
</dbReference>
<sequence>MSEPYKTILPGNGRAEAREVLAAASAVTLPKGRPSTRVACNSCRKRKVAPQCNRCGAKGATCVYTTASKSQSQKISNRVEPIRQELNKHHEFINKLKYLPDSEAQDLLQRLRSTTASSSLIHDLCGGMDGRQRPSDIETALAMSVPTDSRLEFELMARHRMAYPPSTPAEATPVRLSQASESILNQQARGQRSSAGSLSRYRNRPGQWPAKHESRVLHGTRVPAPIGPLQVNLYCDNRLKNLRMEYWTGVPITNEPHCVRVDTDKTKQPYTAVDIQAAIFKLAFFAEAEAYLERERSSETLINVAAVTALSMGCTYHGKDALGNELIVEARDMAMELGLFGDQDDGTSSNRTLFFQDDPIRHPPKLPIPGQTPPKRDESWLAHPLPAYMGNTFPSLCELFIIFQHVCVAYSSDEARGPPSEKLLGITETKYQELLHWADTLPLDMMRVDHCPTHVMILHLFYHCVVLHIFRPFTSGSKPETTQTGHRLTSFLSFDSSANAVSSASINQLKHTISDYYFFYLQELHTVLFNAGLVRLADASLKDQDDVNWRLYFFLCVRCWQELYVSYPIFSDILHAYLSMVLRNGMLTTREAKTISSELKRRGSHHTDARKSTTNFLADFDLALSQPEEAAAHALAERFGELGLFVELTEGDYIAPDPANAER</sequence>
<proteinExistence type="predicted"/>
<protein>
    <recommendedName>
        <fullName evidence="5">Zn(2)-C6 fungal-type domain-containing protein</fullName>
    </recommendedName>
</protein>
<dbReference type="GO" id="GO:0008270">
    <property type="term" value="F:zinc ion binding"/>
    <property type="evidence" value="ECO:0007669"/>
    <property type="project" value="InterPro"/>
</dbReference>
<feature type="compositionally biased region" description="Polar residues" evidence="2">
    <location>
        <begin position="183"/>
        <end position="197"/>
    </location>
</feature>
<keyword evidence="1" id="KW-0539">Nucleus</keyword>
<dbReference type="CDD" id="cd00067">
    <property type="entry name" value="GAL4"/>
    <property type="match status" value="1"/>
</dbReference>